<sequence>MDFKLIVMKWHLDRRFYYVFDRRPAHDHGPYLAVVDDFGSLVSID</sequence>
<protein>
    <submittedName>
        <fullName evidence="1">Uncharacterized protein</fullName>
    </submittedName>
</protein>
<proteinExistence type="predicted"/>
<accession>A0A848P3H5</accession>
<dbReference type="RefSeq" id="WP_169340818.1">
    <property type="nucleotide sequence ID" value="NZ_JABBZM010000017.1"/>
</dbReference>
<dbReference type="Proteomes" id="UP000575469">
    <property type="component" value="Unassembled WGS sequence"/>
</dbReference>
<reference evidence="1 2" key="1">
    <citation type="submission" date="2020-04" db="EMBL/GenBank/DDBJ databases">
        <title>Ralstonia insidiosa genome sequencing and assembly.</title>
        <authorList>
            <person name="Martins R.C.R."/>
            <person name="Perdigao-Neto L.V."/>
            <person name="Levin A.S.S."/>
            <person name="Costa S.F."/>
        </authorList>
    </citation>
    <scope>NUCLEOTIDE SEQUENCE [LARGE SCALE GENOMIC DNA]</scope>
    <source>
        <strain evidence="1 2">5047</strain>
    </source>
</reference>
<dbReference type="AlphaFoldDB" id="A0A848P3H5"/>
<gene>
    <name evidence="1" type="ORF">HGR00_18350</name>
</gene>
<organism evidence="1 2">
    <name type="scientific">Ralstonia insidiosa</name>
    <dbReference type="NCBI Taxonomy" id="190721"/>
    <lineage>
        <taxon>Bacteria</taxon>
        <taxon>Pseudomonadati</taxon>
        <taxon>Pseudomonadota</taxon>
        <taxon>Betaproteobacteria</taxon>
        <taxon>Burkholderiales</taxon>
        <taxon>Burkholderiaceae</taxon>
        <taxon>Ralstonia</taxon>
    </lineage>
</organism>
<comment type="caution">
    <text evidence="1">The sequence shown here is derived from an EMBL/GenBank/DDBJ whole genome shotgun (WGS) entry which is preliminary data.</text>
</comment>
<evidence type="ECO:0000313" key="1">
    <source>
        <dbReference type="EMBL" id="NMV39875.1"/>
    </source>
</evidence>
<name>A0A848P3H5_9RALS</name>
<evidence type="ECO:0000313" key="2">
    <source>
        <dbReference type="Proteomes" id="UP000575469"/>
    </source>
</evidence>
<dbReference type="EMBL" id="JABBZM010000017">
    <property type="protein sequence ID" value="NMV39875.1"/>
    <property type="molecule type" value="Genomic_DNA"/>
</dbReference>